<name>A0A1E5Q9M0_9PROT</name>
<dbReference type="OrthoDB" id="8449787at2"/>
<sequence>MSDHKSITEIEIVNAPWNKELTFSDVEYEGGFKMLRMRVKEGKRFTDLELDSDTAQHLIELMGAWVKANPPAA</sequence>
<dbReference type="EMBL" id="MCGG01000014">
    <property type="protein sequence ID" value="OEJ68378.1"/>
    <property type="molecule type" value="Genomic_DNA"/>
</dbReference>
<comment type="caution">
    <text evidence="1">The sequence shown here is derived from an EMBL/GenBank/DDBJ whole genome shotgun (WGS) entry which is preliminary data.</text>
</comment>
<reference evidence="2" key="1">
    <citation type="submission" date="2016-07" db="EMBL/GenBank/DDBJ databases">
        <authorList>
            <person name="Florea S."/>
            <person name="Webb J.S."/>
            <person name="Jaromczyk J."/>
            <person name="Schardl C.L."/>
        </authorList>
    </citation>
    <scope>NUCLEOTIDE SEQUENCE [LARGE SCALE GENOMIC DNA]</scope>
    <source>
        <strain evidence="2">MV-1</strain>
    </source>
</reference>
<organism evidence="1 2">
    <name type="scientific">Magnetovibrio blakemorei</name>
    <dbReference type="NCBI Taxonomy" id="28181"/>
    <lineage>
        <taxon>Bacteria</taxon>
        <taxon>Pseudomonadati</taxon>
        <taxon>Pseudomonadota</taxon>
        <taxon>Alphaproteobacteria</taxon>
        <taxon>Rhodospirillales</taxon>
        <taxon>Magnetovibrionaceae</taxon>
        <taxon>Magnetovibrio</taxon>
    </lineage>
</organism>
<gene>
    <name evidence="1" type="ORF">BEN30_06360</name>
</gene>
<evidence type="ECO:0000313" key="2">
    <source>
        <dbReference type="Proteomes" id="UP000095347"/>
    </source>
</evidence>
<dbReference type="AlphaFoldDB" id="A0A1E5Q9M0"/>
<dbReference type="InterPro" id="IPR054240">
    <property type="entry name" value="DUF6967"/>
</dbReference>
<dbReference type="Proteomes" id="UP000095347">
    <property type="component" value="Unassembled WGS sequence"/>
</dbReference>
<dbReference type="STRING" id="28181.BEN30_06360"/>
<dbReference type="Pfam" id="PF22295">
    <property type="entry name" value="DUF6967"/>
    <property type="match status" value="1"/>
</dbReference>
<evidence type="ECO:0000313" key="1">
    <source>
        <dbReference type="EMBL" id="OEJ68378.1"/>
    </source>
</evidence>
<protein>
    <submittedName>
        <fullName evidence="1">Uncharacterized protein</fullName>
    </submittedName>
</protein>
<dbReference type="RefSeq" id="WP_069957219.1">
    <property type="nucleotide sequence ID" value="NZ_MCGG01000014.1"/>
</dbReference>
<keyword evidence="2" id="KW-1185">Reference proteome</keyword>
<proteinExistence type="predicted"/>
<accession>A0A1E5Q9M0</accession>